<name>A0A0F9IMA7_9ZZZZ</name>
<feature type="non-terminal residue" evidence="1">
    <location>
        <position position="847"/>
    </location>
</feature>
<feature type="non-terminal residue" evidence="1">
    <location>
        <position position="1"/>
    </location>
</feature>
<protein>
    <submittedName>
        <fullName evidence="1">Uncharacterized protein</fullName>
    </submittedName>
</protein>
<organism evidence="1">
    <name type="scientific">marine sediment metagenome</name>
    <dbReference type="NCBI Taxonomy" id="412755"/>
    <lineage>
        <taxon>unclassified sequences</taxon>
        <taxon>metagenomes</taxon>
        <taxon>ecological metagenomes</taxon>
    </lineage>
</organism>
<sequence length="847" mass="96018">LGQIPGMTKMIQENILGGLAGDFWDTVSVIANIIEGFFVQIAETVACLVDVFLRFLTSLIVTRTFINQDCTYCALDPPTAECTLRQKFELAGLTGAEPNCEQCHDWLKDFATCIGAILDYVTLGLIKGGGTSIERILRSVACIINSTIKPAFWIVQGLIDDAVNSNGCVTFSDLNPLPGSGSLIDQWFTSTDCGKLSPCNFPPPESDTDIPIGIIPCWTEFLRAVTGDVIDDIFQLVFAFIFQFIQIIITSIENIVKGFENEDFKDCLEDYPTSGLGVCAYDDDDGGFEFIVPDGGIFKCFDIVGTCLDNATTVPLLIPLGSDGIDILGFLFKDFWRFTVDLAVCPFATLLACVDPIPPCSDGQFPDPFDFLNDAICALDCIKKEVPPLSFLAEALQVGFIGINLALELFLEQINNIIAKAEALAAFVQLVIDIIICFASCLPTEIAELIECFANPPGGNCKKRDILEQAFSTTEFERQEKLDKWKNYLYENEVYDESTCGRILHSAFPGQINKTQWGDYTVYWGCFSIYAGAINLKMNKICPDDKVDVGGLMDITTFFDCIGPASKCFYDDFKNKTQQREEFMKRTDPIVKPISDTVSVIRNYRQGINNGTIKWSLIGDIISPMWQRFKESKYYLLTIQFGSDWMEKRKYYDNEIGTFEQNLLVATRNENTTAIILYEDIQDINQREYEELHNLYLTYVNSILFYHRTEPPLPYRKRIGRNLPLTIAEQFEGPIILRKDLEKSGVFKYKGIDGREYKTLTMEDLEYKRQVVINIFSLSKNTTEKLSNYSTIFQEIYSIIYVRYDIEYWPFFQKCHALFYSLKTGWKQNNNNFWDLMKGNGKQYLIS</sequence>
<dbReference type="AlphaFoldDB" id="A0A0F9IMA7"/>
<reference evidence="1" key="1">
    <citation type="journal article" date="2015" name="Nature">
        <title>Complex archaea that bridge the gap between prokaryotes and eukaryotes.</title>
        <authorList>
            <person name="Spang A."/>
            <person name="Saw J.H."/>
            <person name="Jorgensen S.L."/>
            <person name="Zaremba-Niedzwiedzka K."/>
            <person name="Martijn J."/>
            <person name="Lind A.E."/>
            <person name="van Eijk R."/>
            <person name="Schleper C."/>
            <person name="Guy L."/>
            <person name="Ettema T.J."/>
        </authorList>
    </citation>
    <scope>NUCLEOTIDE SEQUENCE</scope>
</reference>
<comment type="caution">
    <text evidence="1">The sequence shown here is derived from an EMBL/GenBank/DDBJ whole genome shotgun (WGS) entry which is preliminary data.</text>
</comment>
<accession>A0A0F9IMA7</accession>
<proteinExistence type="predicted"/>
<evidence type="ECO:0000313" key="1">
    <source>
        <dbReference type="EMBL" id="KKL94915.1"/>
    </source>
</evidence>
<gene>
    <name evidence="1" type="ORF">LCGC14_1859900</name>
</gene>
<dbReference type="EMBL" id="LAZR01018804">
    <property type="protein sequence ID" value="KKL94915.1"/>
    <property type="molecule type" value="Genomic_DNA"/>
</dbReference>